<proteinExistence type="predicted"/>
<feature type="transmembrane region" description="Helical" evidence="14">
    <location>
        <begin position="258"/>
        <end position="276"/>
    </location>
</feature>
<dbReference type="GO" id="GO:0015386">
    <property type="term" value="F:potassium:proton antiporter activity"/>
    <property type="evidence" value="ECO:0007669"/>
    <property type="project" value="TreeGrafter"/>
</dbReference>
<keyword evidence="3" id="KW-0633">Potassium transport</keyword>
<evidence type="ECO:0000259" key="15">
    <source>
        <dbReference type="Pfam" id="PF00999"/>
    </source>
</evidence>
<dbReference type="GO" id="GO:0098719">
    <property type="term" value="P:sodium ion import across plasma membrane"/>
    <property type="evidence" value="ECO:0007669"/>
    <property type="project" value="TreeGrafter"/>
</dbReference>
<evidence type="ECO:0000256" key="8">
    <source>
        <dbReference type="ARBA" id="ARBA00023065"/>
    </source>
</evidence>
<dbReference type="InterPro" id="IPR004709">
    <property type="entry name" value="NaH_exchanger"/>
</dbReference>
<evidence type="ECO:0000256" key="5">
    <source>
        <dbReference type="ARBA" id="ARBA00022958"/>
    </source>
</evidence>
<comment type="catalytic activity">
    <reaction evidence="11">
        <text>Na(+)(in) + H(+)(out) = Na(+)(out) + H(+)(in)</text>
        <dbReference type="Rhea" id="RHEA:29419"/>
        <dbReference type="ChEBI" id="CHEBI:15378"/>
        <dbReference type="ChEBI" id="CHEBI:29101"/>
    </reaction>
</comment>
<evidence type="ECO:0000256" key="4">
    <source>
        <dbReference type="ARBA" id="ARBA00022692"/>
    </source>
</evidence>
<dbReference type="GO" id="GO:0005886">
    <property type="term" value="C:plasma membrane"/>
    <property type="evidence" value="ECO:0007669"/>
    <property type="project" value="TreeGrafter"/>
</dbReference>
<feature type="transmembrane region" description="Helical" evidence="14">
    <location>
        <begin position="12"/>
        <end position="28"/>
    </location>
</feature>
<evidence type="ECO:0000256" key="3">
    <source>
        <dbReference type="ARBA" id="ARBA00022538"/>
    </source>
</evidence>
<dbReference type="GO" id="GO:0051453">
    <property type="term" value="P:regulation of intracellular pH"/>
    <property type="evidence" value="ECO:0007669"/>
    <property type="project" value="TreeGrafter"/>
</dbReference>
<dbReference type="Proteomes" id="UP000077755">
    <property type="component" value="Chromosome 2"/>
</dbReference>
<evidence type="ECO:0000256" key="10">
    <source>
        <dbReference type="ARBA" id="ARBA00023201"/>
    </source>
</evidence>
<feature type="region of interest" description="Disordered" evidence="13">
    <location>
        <begin position="440"/>
        <end position="470"/>
    </location>
</feature>
<protein>
    <recommendedName>
        <fullName evidence="15">Cation/H+ exchanger transmembrane domain-containing protein</fullName>
    </recommendedName>
</protein>
<evidence type="ECO:0000256" key="9">
    <source>
        <dbReference type="ARBA" id="ARBA00023136"/>
    </source>
</evidence>
<comment type="catalytic activity">
    <reaction evidence="12">
        <text>K(+)(in) + H(+)(out) = K(+)(out) + H(+)(in)</text>
        <dbReference type="Rhea" id="RHEA:29467"/>
        <dbReference type="ChEBI" id="CHEBI:15378"/>
        <dbReference type="ChEBI" id="CHEBI:29103"/>
    </reaction>
</comment>
<feature type="transmembrane region" description="Helical" evidence="14">
    <location>
        <begin position="368"/>
        <end position="389"/>
    </location>
</feature>
<keyword evidence="10" id="KW-0739">Sodium transport</keyword>
<dbReference type="PRINTS" id="PR01084">
    <property type="entry name" value="NAHEXCHNGR"/>
</dbReference>
<gene>
    <name evidence="16" type="ORF">DCAR_0206567</name>
</gene>
<evidence type="ECO:0000256" key="11">
    <source>
        <dbReference type="ARBA" id="ARBA00047524"/>
    </source>
</evidence>
<feature type="transmembrane region" description="Helical" evidence="14">
    <location>
        <begin position="202"/>
        <end position="224"/>
    </location>
</feature>
<keyword evidence="8" id="KW-0406">Ion transport</keyword>
<evidence type="ECO:0000256" key="1">
    <source>
        <dbReference type="ARBA" id="ARBA00004141"/>
    </source>
</evidence>
<keyword evidence="17" id="KW-1185">Reference proteome</keyword>
<reference evidence="16" key="1">
    <citation type="journal article" date="2016" name="Nat. Genet.">
        <title>A high-quality carrot genome assembly provides new insights into carotenoid accumulation and asterid genome evolution.</title>
        <authorList>
            <person name="Iorizzo M."/>
            <person name="Ellison S."/>
            <person name="Senalik D."/>
            <person name="Zeng P."/>
            <person name="Satapoomin P."/>
            <person name="Huang J."/>
            <person name="Bowman M."/>
            <person name="Iovene M."/>
            <person name="Sanseverino W."/>
            <person name="Cavagnaro P."/>
            <person name="Yildiz M."/>
            <person name="Macko-Podgorni A."/>
            <person name="Moranska E."/>
            <person name="Grzebelus E."/>
            <person name="Grzebelus D."/>
            <person name="Ashrafi H."/>
            <person name="Zheng Z."/>
            <person name="Cheng S."/>
            <person name="Spooner D."/>
            <person name="Van Deynze A."/>
            <person name="Simon P."/>
        </authorList>
    </citation>
    <scope>NUCLEOTIDE SEQUENCE</scope>
    <source>
        <tissue evidence="16">Leaf</tissue>
    </source>
</reference>
<dbReference type="Gene3D" id="6.10.140.1330">
    <property type="match status" value="1"/>
</dbReference>
<keyword evidence="6 14" id="KW-1133">Transmembrane helix</keyword>
<feature type="transmembrane region" description="Helical" evidence="14">
    <location>
        <begin position="327"/>
        <end position="347"/>
    </location>
</feature>
<evidence type="ECO:0000256" key="2">
    <source>
        <dbReference type="ARBA" id="ARBA00022448"/>
    </source>
</evidence>
<feature type="transmembrane region" description="Helical" evidence="14">
    <location>
        <begin position="40"/>
        <end position="62"/>
    </location>
</feature>
<organism evidence="16 17">
    <name type="scientific">Daucus carota subsp. sativus</name>
    <name type="common">Carrot</name>
    <dbReference type="NCBI Taxonomy" id="79200"/>
    <lineage>
        <taxon>Eukaryota</taxon>
        <taxon>Viridiplantae</taxon>
        <taxon>Streptophyta</taxon>
        <taxon>Embryophyta</taxon>
        <taxon>Tracheophyta</taxon>
        <taxon>Spermatophyta</taxon>
        <taxon>Magnoliopsida</taxon>
        <taxon>eudicotyledons</taxon>
        <taxon>Gunneridae</taxon>
        <taxon>Pentapetalae</taxon>
        <taxon>asterids</taxon>
        <taxon>campanulids</taxon>
        <taxon>Apiales</taxon>
        <taxon>Apiaceae</taxon>
        <taxon>Apioideae</taxon>
        <taxon>Scandiceae</taxon>
        <taxon>Daucinae</taxon>
        <taxon>Daucus</taxon>
        <taxon>Daucus sect. Daucus</taxon>
    </lineage>
</organism>
<feature type="transmembrane region" description="Helical" evidence="14">
    <location>
        <begin position="288"/>
        <end position="307"/>
    </location>
</feature>
<dbReference type="KEGG" id="dcr:108205784"/>
<dbReference type="PANTHER" id="PTHR10110">
    <property type="entry name" value="SODIUM/HYDROGEN EXCHANGER"/>
    <property type="match status" value="1"/>
</dbReference>
<keyword evidence="7" id="KW-0915">Sodium</keyword>
<name>A0AAF1ALR3_DAUCS</name>
<evidence type="ECO:0000256" key="13">
    <source>
        <dbReference type="SAM" id="MobiDB-lite"/>
    </source>
</evidence>
<keyword evidence="4 14" id="KW-0812">Transmembrane</keyword>
<dbReference type="Pfam" id="PF00999">
    <property type="entry name" value="Na_H_Exchanger"/>
    <property type="match status" value="1"/>
</dbReference>
<dbReference type="PANTHER" id="PTHR10110:SF162">
    <property type="entry name" value="SODIUM_HYDROGEN EXCHANGER 3-LIKE ISOFORM X1"/>
    <property type="match status" value="1"/>
</dbReference>
<dbReference type="AlphaFoldDB" id="A0AAF1ALR3"/>
<comment type="subcellular location">
    <subcellularLocation>
        <location evidence="1">Membrane</location>
        <topology evidence="1">Multi-pass membrane protein</topology>
    </subcellularLocation>
</comment>
<dbReference type="InterPro" id="IPR006153">
    <property type="entry name" value="Cation/H_exchanger_TM"/>
</dbReference>
<sequence>MTNPASVDNITLFVALICVCIVIGHLLVENKWTNESTTPLFLGLCSGVVILLSSGGTNSRIFEFDEQLFFIYLLPPIIFNAGFQMKKKQFFQNFMTIMLFGALGTLMSFTIISFGARYLIEMLNIGSLEIKDYLAIGAIFSATDSVYTLQILSQEETPLLYSILFGEGVVNDATSVVLFHAIQKYDLSDINVKTAFQFGGTFLFLFTTSTLLGVSVGLLSAFIMKKLHPGRHSSDREMALMILMAYLSYMMAELFDLSGILTAFFCGLVMSHYAWHSMTDGSKVATRHAFATFSFICEICIFLYVGMDALDLEKWNFVSSCPAKSVGMSALLLGLVLIGRASFVFPLSFISNLTKKSTSYKLNLKQQVIIWWAGLMRGVVSMTLAYNQFTRFGHTQQQANAIILTSTMTVVLFSTMVFGLMTKPLVRLLMPPPILNRNVLSSEPSSPNTLPLLHSSQDPESDTEHEDIHRSASLSRILSTTSNTIHRYWRKYDDRYMRPLFGGREVVHPVPASSTNNDSQ</sequence>
<feature type="domain" description="Cation/H+ exchanger transmembrane" evidence="15">
    <location>
        <begin position="41"/>
        <end position="427"/>
    </location>
</feature>
<reference evidence="16" key="2">
    <citation type="submission" date="2022-03" db="EMBL/GenBank/DDBJ databases">
        <title>Draft title - Genomic analysis of global carrot germplasm unveils the trajectory of domestication and the origin of high carotenoid orange carrot.</title>
        <authorList>
            <person name="Iorizzo M."/>
            <person name="Ellison S."/>
            <person name="Senalik D."/>
            <person name="Macko-Podgorni A."/>
            <person name="Grzebelus D."/>
            <person name="Bostan H."/>
            <person name="Rolling W."/>
            <person name="Curaba J."/>
            <person name="Simon P."/>
        </authorList>
    </citation>
    <scope>NUCLEOTIDE SEQUENCE</scope>
    <source>
        <tissue evidence="16">Leaf</tissue>
    </source>
</reference>
<evidence type="ECO:0000313" key="17">
    <source>
        <dbReference type="Proteomes" id="UP000077755"/>
    </source>
</evidence>
<evidence type="ECO:0000256" key="12">
    <source>
        <dbReference type="ARBA" id="ARBA00047912"/>
    </source>
</evidence>
<feature type="compositionally biased region" description="Polar residues" evidence="13">
    <location>
        <begin position="440"/>
        <end position="458"/>
    </location>
</feature>
<feature type="transmembrane region" description="Helical" evidence="14">
    <location>
        <begin position="97"/>
        <end position="120"/>
    </location>
</feature>
<evidence type="ECO:0000256" key="14">
    <source>
        <dbReference type="SAM" id="Phobius"/>
    </source>
</evidence>
<evidence type="ECO:0000256" key="6">
    <source>
        <dbReference type="ARBA" id="ARBA00022989"/>
    </source>
</evidence>
<evidence type="ECO:0000313" key="16">
    <source>
        <dbReference type="EMBL" id="WOG87343.1"/>
    </source>
</evidence>
<keyword evidence="9 14" id="KW-0472">Membrane</keyword>
<dbReference type="InterPro" id="IPR018422">
    <property type="entry name" value="Cation/H_exchanger_CPA1"/>
</dbReference>
<feature type="transmembrane region" description="Helical" evidence="14">
    <location>
        <begin position="401"/>
        <end position="421"/>
    </location>
</feature>
<accession>A0AAF1ALR3</accession>
<keyword evidence="2" id="KW-0813">Transport</keyword>
<evidence type="ECO:0000256" key="7">
    <source>
        <dbReference type="ARBA" id="ARBA00023053"/>
    </source>
</evidence>
<dbReference type="EMBL" id="CP093344">
    <property type="protein sequence ID" value="WOG87343.1"/>
    <property type="molecule type" value="Genomic_DNA"/>
</dbReference>
<dbReference type="GO" id="GO:0015385">
    <property type="term" value="F:sodium:proton antiporter activity"/>
    <property type="evidence" value="ECO:0007669"/>
    <property type="project" value="InterPro"/>
</dbReference>
<keyword evidence="5" id="KW-0630">Potassium</keyword>